<evidence type="ECO:0000313" key="1">
    <source>
        <dbReference type="EnsemblMetazoa" id="GAUT010312-PA"/>
    </source>
</evidence>
<protein>
    <submittedName>
        <fullName evidence="1">Uncharacterized protein</fullName>
    </submittedName>
</protein>
<dbReference type="VEuPathDB" id="VectorBase:GAUT010312"/>
<reference evidence="1" key="1">
    <citation type="submission" date="2020-05" db="UniProtKB">
        <authorList>
            <consortium name="EnsemblMetazoa"/>
        </authorList>
    </citation>
    <scope>IDENTIFICATION</scope>
    <source>
        <strain evidence="1">TTRI</strain>
    </source>
</reference>
<organism evidence="1 2">
    <name type="scientific">Glossina austeni</name>
    <name type="common">Savannah tsetse fly</name>
    <dbReference type="NCBI Taxonomy" id="7395"/>
    <lineage>
        <taxon>Eukaryota</taxon>
        <taxon>Metazoa</taxon>
        <taxon>Ecdysozoa</taxon>
        <taxon>Arthropoda</taxon>
        <taxon>Hexapoda</taxon>
        <taxon>Insecta</taxon>
        <taxon>Pterygota</taxon>
        <taxon>Neoptera</taxon>
        <taxon>Endopterygota</taxon>
        <taxon>Diptera</taxon>
        <taxon>Brachycera</taxon>
        <taxon>Muscomorpha</taxon>
        <taxon>Hippoboscoidea</taxon>
        <taxon>Glossinidae</taxon>
        <taxon>Glossina</taxon>
    </lineage>
</organism>
<accession>A0A1A9UNG3</accession>
<dbReference type="Proteomes" id="UP000078200">
    <property type="component" value="Unassembled WGS sequence"/>
</dbReference>
<dbReference type="EnsemblMetazoa" id="GAUT010312-RA">
    <property type="protein sequence ID" value="GAUT010312-PA"/>
    <property type="gene ID" value="GAUT010312"/>
</dbReference>
<name>A0A1A9UNG3_GLOAU</name>
<evidence type="ECO:0000313" key="2">
    <source>
        <dbReference type="Proteomes" id="UP000078200"/>
    </source>
</evidence>
<sequence>MVDCVRKMGVITVVGMVVILQENRSAFVSERYHLLGKIVEKVSVEDHLTKFVACWVWCNDIDLIKWIVLHVSRVVSSRRLAAQSLEPIVELLDRSYAEIEPLDLERSLDFVERNAVQTHPHGLLTPGSLIDVPLITRTRKLLMTTPSAVYY</sequence>
<proteinExistence type="predicted"/>
<dbReference type="AlphaFoldDB" id="A0A1A9UNG3"/>
<keyword evidence="2" id="KW-1185">Reference proteome</keyword>